<proteinExistence type="predicted"/>
<dbReference type="InterPro" id="IPR023351">
    <property type="entry name" value="YppE-like_sf"/>
</dbReference>
<dbReference type="Gene3D" id="1.20.120.440">
    <property type="entry name" value="YppE-like"/>
    <property type="match status" value="1"/>
</dbReference>
<gene>
    <name evidence="1" type="ORF">ACFFMS_03860</name>
</gene>
<keyword evidence="2" id="KW-1185">Reference proteome</keyword>
<dbReference type="EMBL" id="JBHMAF010000017">
    <property type="protein sequence ID" value="MFB9757676.1"/>
    <property type="molecule type" value="Genomic_DNA"/>
</dbReference>
<dbReference type="Pfam" id="PF08807">
    <property type="entry name" value="DUF1798"/>
    <property type="match status" value="1"/>
</dbReference>
<sequence>MLVELTKQLLDWNEQVHQVFVRETKDADFKEEIQPFVEQVDRVLEEWRRAAESWVKKEHPKHIHLLQIEQVCENVRVNAVECFGTAKPKRFKERYKSVEYVLRNILMNRNM</sequence>
<accession>A0ABV5WBA5</accession>
<protein>
    <submittedName>
        <fullName evidence="1">YppE family protein</fullName>
    </submittedName>
</protein>
<dbReference type="Proteomes" id="UP001589609">
    <property type="component" value="Unassembled WGS sequence"/>
</dbReference>
<name>A0ABV5WBA5_9BACI</name>
<reference evidence="1 2" key="1">
    <citation type="submission" date="2024-09" db="EMBL/GenBank/DDBJ databases">
        <authorList>
            <person name="Sun Q."/>
            <person name="Mori K."/>
        </authorList>
    </citation>
    <scope>NUCLEOTIDE SEQUENCE [LARGE SCALE GENOMIC DNA]</scope>
    <source>
        <strain evidence="1 2">JCM 11201</strain>
    </source>
</reference>
<organism evidence="1 2">
    <name type="scientific">Ectobacillus funiculus</name>
    <dbReference type="NCBI Taxonomy" id="137993"/>
    <lineage>
        <taxon>Bacteria</taxon>
        <taxon>Bacillati</taxon>
        <taxon>Bacillota</taxon>
        <taxon>Bacilli</taxon>
        <taxon>Bacillales</taxon>
        <taxon>Bacillaceae</taxon>
        <taxon>Ectobacillus</taxon>
    </lineage>
</organism>
<dbReference type="RefSeq" id="WP_129728173.1">
    <property type="nucleotide sequence ID" value="NZ_JAPCYI010000001.1"/>
</dbReference>
<comment type="caution">
    <text evidence="1">The sequence shown here is derived from an EMBL/GenBank/DDBJ whole genome shotgun (WGS) entry which is preliminary data.</text>
</comment>
<evidence type="ECO:0000313" key="1">
    <source>
        <dbReference type="EMBL" id="MFB9757676.1"/>
    </source>
</evidence>
<dbReference type="InterPro" id="IPR014913">
    <property type="entry name" value="YppE-like"/>
</dbReference>
<evidence type="ECO:0000313" key="2">
    <source>
        <dbReference type="Proteomes" id="UP001589609"/>
    </source>
</evidence>
<dbReference type="SUPFAM" id="SSF140415">
    <property type="entry name" value="YppE-like"/>
    <property type="match status" value="1"/>
</dbReference>